<organism evidence="5">
    <name type="scientific">freshwater metagenome</name>
    <dbReference type="NCBI Taxonomy" id="449393"/>
    <lineage>
        <taxon>unclassified sequences</taxon>
        <taxon>metagenomes</taxon>
        <taxon>ecological metagenomes</taxon>
    </lineage>
</organism>
<accession>A0A6J7EKK9</accession>
<sequence length="183" mass="20561">MRALGEKLGVDPTAVYRHFADKDELMREVGDRALAPATRDFTTTDDPRADARRMCIGLRGALLKNQVGLTITSRGPTRQRNELRITEILLDAFLRAGIEPRRSALGYHALIEYSVGSAALDAPLSRSAQVRRDTYKRWKDDYRSLPADEFPAIHAFVDDLYPSSDEVFEVGLDALLSQLMRPQ</sequence>
<dbReference type="SUPFAM" id="SSF48498">
    <property type="entry name" value="Tetracyclin repressor-like, C-terminal domain"/>
    <property type="match status" value="1"/>
</dbReference>
<dbReference type="EMBL" id="CAFBLS010000199">
    <property type="protein sequence ID" value="CAB4882681.1"/>
    <property type="molecule type" value="Genomic_DNA"/>
</dbReference>
<dbReference type="InterPro" id="IPR001647">
    <property type="entry name" value="HTH_TetR"/>
</dbReference>
<dbReference type="InterPro" id="IPR004111">
    <property type="entry name" value="Repressor_TetR_C"/>
</dbReference>
<keyword evidence="1" id="KW-0805">Transcription regulation</keyword>
<dbReference type="PROSITE" id="PS50977">
    <property type="entry name" value="HTH_TETR_2"/>
    <property type="match status" value="1"/>
</dbReference>
<dbReference type="Gene3D" id="1.10.357.10">
    <property type="entry name" value="Tetracycline Repressor, domain 2"/>
    <property type="match status" value="1"/>
</dbReference>
<name>A0A6J7EKK9_9ZZZZ</name>
<dbReference type="AlphaFoldDB" id="A0A6J7EKK9"/>
<reference evidence="5" key="1">
    <citation type="submission" date="2020-05" db="EMBL/GenBank/DDBJ databases">
        <authorList>
            <person name="Chiriac C."/>
            <person name="Salcher M."/>
            <person name="Ghai R."/>
            <person name="Kavagutti S V."/>
        </authorList>
    </citation>
    <scope>NUCLEOTIDE SEQUENCE</scope>
</reference>
<evidence type="ECO:0000259" key="4">
    <source>
        <dbReference type="PROSITE" id="PS50977"/>
    </source>
</evidence>
<dbReference type="GO" id="GO:0045892">
    <property type="term" value="P:negative regulation of DNA-templated transcription"/>
    <property type="evidence" value="ECO:0007669"/>
    <property type="project" value="InterPro"/>
</dbReference>
<keyword evidence="2" id="KW-0238">DNA-binding</keyword>
<keyword evidence="3" id="KW-0804">Transcription</keyword>
<evidence type="ECO:0000256" key="3">
    <source>
        <dbReference type="ARBA" id="ARBA00023163"/>
    </source>
</evidence>
<dbReference type="SUPFAM" id="SSF46689">
    <property type="entry name" value="Homeodomain-like"/>
    <property type="match status" value="1"/>
</dbReference>
<dbReference type="InterPro" id="IPR009057">
    <property type="entry name" value="Homeodomain-like_sf"/>
</dbReference>
<protein>
    <submittedName>
        <fullName evidence="5">Unannotated protein</fullName>
    </submittedName>
</protein>
<dbReference type="Gene3D" id="1.10.10.60">
    <property type="entry name" value="Homeodomain-like"/>
    <property type="match status" value="1"/>
</dbReference>
<dbReference type="InterPro" id="IPR036271">
    <property type="entry name" value="Tet_transcr_reg_TetR-rel_C_sf"/>
</dbReference>
<evidence type="ECO:0000313" key="5">
    <source>
        <dbReference type="EMBL" id="CAB4882681.1"/>
    </source>
</evidence>
<evidence type="ECO:0000256" key="1">
    <source>
        <dbReference type="ARBA" id="ARBA00023015"/>
    </source>
</evidence>
<dbReference type="Pfam" id="PF02909">
    <property type="entry name" value="TetR_C_1"/>
    <property type="match status" value="1"/>
</dbReference>
<dbReference type="Pfam" id="PF00440">
    <property type="entry name" value="TetR_N"/>
    <property type="match status" value="1"/>
</dbReference>
<feature type="domain" description="HTH tetR-type" evidence="4">
    <location>
        <begin position="1"/>
        <end position="37"/>
    </location>
</feature>
<proteinExistence type="predicted"/>
<evidence type="ECO:0000256" key="2">
    <source>
        <dbReference type="ARBA" id="ARBA00023125"/>
    </source>
</evidence>
<gene>
    <name evidence="5" type="ORF">UFOPK3402_01465</name>
</gene>
<dbReference type="GO" id="GO:0003677">
    <property type="term" value="F:DNA binding"/>
    <property type="evidence" value="ECO:0007669"/>
    <property type="project" value="UniProtKB-KW"/>
</dbReference>